<dbReference type="InterPro" id="IPR036770">
    <property type="entry name" value="Ankyrin_rpt-contain_sf"/>
</dbReference>
<evidence type="ECO:0000313" key="3">
    <source>
        <dbReference type="EMBL" id="KAA8520148.1"/>
    </source>
</evidence>
<dbReference type="PANTHER" id="PTHR24177:SF314">
    <property type="entry name" value="PROTEIN ACCELERATED CELL DEATH 6-LIKE ISOFORM X1"/>
    <property type="match status" value="1"/>
</dbReference>
<keyword evidence="1" id="KW-0812">Transmembrane</keyword>
<dbReference type="InterPro" id="IPR026961">
    <property type="entry name" value="PGG_dom"/>
</dbReference>
<feature type="transmembrane region" description="Helical" evidence="1">
    <location>
        <begin position="497"/>
        <end position="521"/>
    </location>
</feature>
<feature type="transmembrane region" description="Helical" evidence="1">
    <location>
        <begin position="419"/>
        <end position="442"/>
    </location>
</feature>
<dbReference type="PANTHER" id="PTHR24177">
    <property type="entry name" value="CASKIN"/>
    <property type="match status" value="1"/>
</dbReference>
<protein>
    <recommendedName>
        <fullName evidence="2">PGG domain-containing protein</fullName>
    </recommendedName>
</protein>
<sequence length="592" mass="67023">MAFTNDVEKHRLNKELYAAVMKGDEKKVIELCGEIPEGPLHIITIQNDTVLHMATYSKQTDLVLNLLKELTRDQYDKLTHQNDSGNTILHEAATSNKIVPAAQEMLRIAPQLLSMQNFNGETALFRAACYGKSDMFWFLDDEVNKIFTTEADRKPFYQRKDGTTIFHIATLTEHFVPSCCRVPLWEAIWKKNQTCESALRLAKFLIERDLSWELTESAMDQSKPKIHKYGESFTASQDEGIGRSQSAPTSQENHVVKMAKTPLFLATKLGCREIVEEILKMYPQAVEHIDNDGRNILHVAIKYRQIEIFDIVEKMEIPMRRLVRKTDDNGNSILHMRVEKMLTTHFIKHLNLKGETAQELFAKHNAELRKEAKKWLKSTAENCSIVAVLIATVAFTSAYTIPGGPNQSTGYPILLDEPFFVVFTITDVLSLAFALTSVITFLSILTSPFQLRDFKRSLPQRLMLGVTLLIFSVSMMMLAFGATIILMIRNRQLWTKFALYAVAFLPVTIFALSYLPLYLSLVKNFRYSFKKIGQAFPRCSSAPLNSWITKSVNCRNSQVTGSTSSTGLATPKTCPISCLKGLMESHVHGEIN</sequence>
<name>A0A5J4ZR13_9ASTE</name>
<keyword evidence="1" id="KW-0472">Membrane</keyword>
<feature type="transmembrane region" description="Helical" evidence="1">
    <location>
        <begin position="462"/>
        <end position="485"/>
    </location>
</feature>
<keyword evidence="4" id="KW-1185">Reference proteome</keyword>
<accession>A0A5J4ZR13</accession>
<gene>
    <name evidence="3" type="ORF">F0562_014404</name>
</gene>
<dbReference type="SUPFAM" id="SSF48403">
    <property type="entry name" value="Ankyrin repeat"/>
    <property type="match status" value="1"/>
</dbReference>
<feature type="domain" description="PGG" evidence="2">
    <location>
        <begin position="373"/>
        <end position="486"/>
    </location>
</feature>
<dbReference type="Pfam" id="PF13962">
    <property type="entry name" value="PGG"/>
    <property type="match status" value="1"/>
</dbReference>
<evidence type="ECO:0000256" key="1">
    <source>
        <dbReference type="SAM" id="Phobius"/>
    </source>
</evidence>
<dbReference type="SMART" id="SM00248">
    <property type="entry name" value="ANK"/>
    <property type="match status" value="4"/>
</dbReference>
<keyword evidence="1" id="KW-1133">Transmembrane helix</keyword>
<proteinExistence type="predicted"/>
<evidence type="ECO:0000313" key="4">
    <source>
        <dbReference type="Proteomes" id="UP000325577"/>
    </source>
</evidence>
<dbReference type="EMBL" id="CM018049">
    <property type="protein sequence ID" value="KAA8520148.1"/>
    <property type="molecule type" value="Genomic_DNA"/>
</dbReference>
<organism evidence="3 4">
    <name type="scientific">Nyssa sinensis</name>
    <dbReference type="NCBI Taxonomy" id="561372"/>
    <lineage>
        <taxon>Eukaryota</taxon>
        <taxon>Viridiplantae</taxon>
        <taxon>Streptophyta</taxon>
        <taxon>Embryophyta</taxon>
        <taxon>Tracheophyta</taxon>
        <taxon>Spermatophyta</taxon>
        <taxon>Magnoliopsida</taxon>
        <taxon>eudicotyledons</taxon>
        <taxon>Gunneridae</taxon>
        <taxon>Pentapetalae</taxon>
        <taxon>asterids</taxon>
        <taxon>Cornales</taxon>
        <taxon>Nyssaceae</taxon>
        <taxon>Nyssa</taxon>
    </lineage>
</organism>
<reference evidence="3 4" key="1">
    <citation type="submission" date="2019-09" db="EMBL/GenBank/DDBJ databases">
        <title>A chromosome-level genome assembly of the Chinese tupelo Nyssa sinensis.</title>
        <authorList>
            <person name="Yang X."/>
            <person name="Kang M."/>
            <person name="Yang Y."/>
            <person name="Xiong H."/>
            <person name="Wang M."/>
            <person name="Zhang Z."/>
            <person name="Wang Z."/>
            <person name="Wu H."/>
            <person name="Ma T."/>
            <person name="Liu J."/>
            <person name="Xi Z."/>
        </authorList>
    </citation>
    <scope>NUCLEOTIDE SEQUENCE [LARGE SCALE GENOMIC DNA]</scope>
    <source>
        <strain evidence="3">J267</strain>
        <tissue evidence="3">Leaf</tissue>
    </source>
</reference>
<dbReference type="Pfam" id="PF12796">
    <property type="entry name" value="Ank_2"/>
    <property type="match status" value="1"/>
</dbReference>
<dbReference type="InterPro" id="IPR002110">
    <property type="entry name" value="Ankyrin_rpt"/>
</dbReference>
<dbReference type="Proteomes" id="UP000325577">
    <property type="component" value="Linkage Group LG6"/>
</dbReference>
<feature type="transmembrane region" description="Helical" evidence="1">
    <location>
        <begin position="379"/>
        <end position="399"/>
    </location>
</feature>
<dbReference type="OrthoDB" id="1923662at2759"/>
<dbReference type="AlphaFoldDB" id="A0A5J4ZR13"/>
<dbReference type="Gene3D" id="1.25.40.20">
    <property type="entry name" value="Ankyrin repeat-containing domain"/>
    <property type="match status" value="2"/>
</dbReference>
<dbReference type="GO" id="GO:0016020">
    <property type="term" value="C:membrane"/>
    <property type="evidence" value="ECO:0007669"/>
    <property type="project" value="TreeGrafter"/>
</dbReference>
<evidence type="ECO:0000259" key="2">
    <source>
        <dbReference type="Pfam" id="PF13962"/>
    </source>
</evidence>